<feature type="domain" description="ABC transmembrane type-1" evidence="9">
    <location>
        <begin position="392"/>
        <end position="582"/>
    </location>
</feature>
<dbReference type="InterPro" id="IPR035906">
    <property type="entry name" value="MetI-like_sf"/>
</dbReference>
<organism evidence="10 11">
    <name type="scientific">Desulfohalobium retbaense (strain ATCC 49708 / DSM 5692 / JCM 16813 / HR100)</name>
    <dbReference type="NCBI Taxonomy" id="485915"/>
    <lineage>
        <taxon>Bacteria</taxon>
        <taxon>Pseudomonadati</taxon>
        <taxon>Thermodesulfobacteriota</taxon>
        <taxon>Desulfovibrionia</taxon>
        <taxon>Desulfovibrionales</taxon>
        <taxon>Desulfohalobiaceae</taxon>
        <taxon>Desulfohalobium</taxon>
    </lineage>
</organism>
<feature type="transmembrane region" description="Helical" evidence="8">
    <location>
        <begin position="437"/>
        <end position="455"/>
    </location>
</feature>
<reference evidence="10 11" key="2">
    <citation type="journal article" date="2010" name="Stand. Genomic Sci.">
        <title>Complete genome sequence of Desulfohalobium retbaense type strain (HR(100)).</title>
        <authorList>
            <person name="Spring S."/>
            <person name="Nolan M."/>
            <person name="Lapidus A."/>
            <person name="Glavina Del Rio T."/>
            <person name="Copeland A."/>
            <person name="Tice H."/>
            <person name="Cheng J.F."/>
            <person name="Lucas S."/>
            <person name="Land M."/>
            <person name="Chen F."/>
            <person name="Bruce D."/>
            <person name="Goodwin L."/>
            <person name="Pitluck S."/>
            <person name="Ivanova N."/>
            <person name="Mavromatis K."/>
            <person name="Mikhailova N."/>
            <person name="Pati A."/>
            <person name="Chen A."/>
            <person name="Palaniappan K."/>
            <person name="Hauser L."/>
            <person name="Chang Y.J."/>
            <person name="Jeffries C.D."/>
            <person name="Munk C."/>
            <person name="Kiss H."/>
            <person name="Chain P."/>
            <person name="Han C."/>
            <person name="Brettin T."/>
            <person name="Detter J.C."/>
            <person name="Schuler E."/>
            <person name="Goker M."/>
            <person name="Rohde M."/>
            <person name="Bristow J."/>
            <person name="Eisen J.A."/>
            <person name="Markowitz V."/>
            <person name="Hugenholtz P."/>
            <person name="Kyrpides N.C."/>
            <person name="Klenk H.P."/>
        </authorList>
    </citation>
    <scope>NUCLEOTIDE SEQUENCE [LARGE SCALE GENOMIC DNA]</scope>
    <source>
        <strain evidence="10 11">DSM 5692</strain>
    </source>
</reference>
<feature type="transmembrane region" description="Helical" evidence="8">
    <location>
        <begin position="101"/>
        <end position="121"/>
    </location>
</feature>
<dbReference type="eggNOG" id="COG0765">
    <property type="taxonomic scope" value="Bacteria"/>
</dbReference>
<evidence type="ECO:0000313" key="11">
    <source>
        <dbReference type="Proteomes" id="UP000001052"/>
    </source>
</evidence>
<dbReference type="OrthoDB" id="9809799at2"/>
<dbReference type="CDD" id="cd06261">
    <property type="entry name" value="TM_PBP2"/>
    <property type="match status" value="2"/>
</dbReference>
<keyword evidence="5 8" id="KW-0812">Transmembrane</keyword>
<sequence>MSTLRYVLEKSWAQYLVLFLLVGTAIYYWGWIFDFGYEFDWSVLFTFNDTYGEYLGLNLLKGLKVTIIISLISAGIALGLGTVFGLGRLSSFKPFYLFSTWYVEFFRNTPLLVQLFFWYFALPKALPEAARNFVFSLDYEFWSATLGLAIYTSSFMAEVIRAGVQSIPKGLLEAAYSSGLTYFQALRTVILPLAFRAIIPPLGSEFLNNMKNSSLAMVVGVAELTWQSQQIESLTFRGFEATTGATVLYLGLSLAISGLLNMINTRLRIEDVHKKGGLTYHLTGALFWPFTQIWKLGILPVCKLCAPPADSLRMSPGRRMWETAKKSLFQAMAWLAKGGFVLVFLYILYKIGQGLMSFHWDVVWENLDTLLIWRFPQSGGGEENFMWGLGGLSFSILMAVIAISISFFIGLIVGLGRMSKNRILRLPCMVYIEVIRGNPLIIVIFWVYFFLPIFIKTYLNVFWSATIALTIFTGAYIAEIVRGGIQNIPPGQFEAAYGTGLGYWSTMRHIVLPQALKQMIPAIVGQFIAIFKDTSLAFVIGVLELTFVAQGLNNRLMIYPFEIYTSVAALYFICCYSMSLMARRLENKLTPASARMQM</sequence>
<dbReference type="PANTHER" id="PTHR30614:SF41">
    <property type="entry name" value="INNER MEMBRANE AMINO-ACID ABC TRANSPORTER PERMEASE PROTEIN YHDY"/>
    <property type="match status" value="1"/>
</dbReference>
<reference evidence="11" key="1">
    <citation type="submission" date="2009-09" db="EMBL/GenBank/DDBJ databases">
        <title>The complete chromosome of Desulfohalobium retbaense DSM 5692.</title>
        <authorList>
            <consortium name="US DOE Joint Genome Institute (JGI-PGF)"/>
            <person name="Lucas S."/>
            <person name="Copeland A."/>
            <person name="Lapidus A."/>
            <person name="Glavina del Rio T."/>
            <person name="Dalin E."/>
            <person name="Tice H."/>
            <person name="Bruce D."/>
            <person name="Goodwin L."/>
            <person name="Pitluck S."/>
            <person name="Kyrpides N."/>
            <person name="Mavromatis K."/>
            <person name="Ivanova N."/>
            <person name="Mikhailova N."/>
            <person name="Munk A.C."/>
            <person name="Brettin T."/>
            <person name="Detter J.C."/>
            <person name="Han C."/>
            <person name="Tapia R."/>
            <person name="Larimer F."/>
            <person name="Land M."/>
            <person name="Hauser L."/>
            <person name="Markowitz V."/>
            <person name="Cheng J.-F."/>
            <person name="Hugenholtz P."/>
            <person name="Woyke T."/>
            <person name="Wu D."/>
            <person name="Spring S."/>
            <person name="Klenk H.-P."/>
            <person name="Eisen J.A."/>
        </authorList>
    </citation>
    <scope>NUCLEOTIDE SEQUENCE [LARGE SCALE GENOMIC DNA]</scope>
    <source>
        <strain evidence="11">DSM 5692</strain>
    </source>
</reference>
<proteinExistence type="inferred from homology"/>
<keyword evidence="6 8" id="KW-1133">Transmembrane helix</keyword>
<dbReference type="STRING" id="485915.Dret_2030"/>
<comment type="similarity">
    <text evidence="2">Belongs to the binding-protein-dependent transport system permease family. HisMQ subfamily.</text>
</comment>
<feature type="transmembrane region" description="Helical" evidence="8">
    <location>
        <begin position="180"/>
        <end position="199"/>
    </location>
</feature>
<evidence type="ECO:0000256" key="1">
    <source>
        <dbReference type="ARBA" id="ARBA00004429"/>
    </source>
</evidence>
<feature type="transmembrane region" description="Helical" evidence="8">
    <location>
        <begin position="392"/>
        <end position="416"/>
    </location>
</feature>
<dbReference type="GO" id="GO:0022857">
    <property type="term" value="F:transmembrane transporter activity"/>
    <property type="evidence" value="ECO:0007669"/>
    <property type="project" value="InterPro"/>
</dbReference>
<feature type="transmembrane region" description="Helical" evidence="8">
    <location>
        <begin position="12"/>
        <end position="32"/>
    </location>
</feature>
<dbReference type="GO" id="GO:0006865">
    <property type="term" value="P:amino acid transport"/>
    <property type="evidence" value="ECO:0007669"/>
    <property type="project" value="TreeGrafter"/>
</dbReference>
<dbReference type="Gene3D" id="1.10.3720.10">
    <property type="entry name" value="MetI-like"/>
    <property type="match status" value="2"/>
</dbReference>
<dbReference type="KEGG" id="drt:Dret_2030"/>
<dbReference type="AlphaFoldDB" id="C8X440"/>
<evidence type="ECO:0000256" key="5">
    <source>
        <dbReference type="ARBA" id="ARBA00022692"/>
    </source>
</evidence>
<feature type="transmembrane region" description="Helical" evidence="8">
    <location>
        <begin position="328"/>
        <end position="349"/>
    </location>
</feature>
<accession>C8X440</accession>
<evidence type="ECO:0000313" key="10">
    <source>
        <dbReference type="EMBL" id="ACV69314.1"/>
    </source>
</evidence>
<evidence type="ECO:0000256" key="3">
    <source>
        <dbReference type="ARBA" id="ARBA00022448"/>
    </source>
</evidence>
<dbReference type="InterPro" id="IPR043429">
    <property type="entry name" value="ArtM/GltK/GlnP/TcyL/YhdX-like"/>
</dbReference>
<name>C8X440_DESRD</name>
<evidence type="ECO:0000256" key="4">
    <source>
        <dbReference type="ARBA" id="ARBA00022475"/>
    </source>
</evidence>
<dbReference type="Pfam" id="PF00528">
    <property type="entry name" value="BPD_transp_1"/>
    <property type="match status" value="2"/>
</dbReference>
<feature type="transmembrane region" description="Helical" evidence="8">
    <location>
        <begin position="141"/>
        <end position="160"/>
    </location>
</feature>
<comment type="subcellular location">
    <subcellularLocation>
        <location evidence="1">Cell inner membrane</location>
        <topology evidence="1">Multi-pass membrane protein</topology>
    </subcellularLocation>
    <subcellularLocation>
        <location evidence="8">Cell membrane</location>
        <topology evidence="8">Multi-pass membrane protein</topology>
    </subcellularLocation>
</comment>
<dbReference type="GO" id="GO:0043190">
    <property type="term" value="C:ATP-binding cassette (ABC) transporter complex"/>
    <property type="evidence" value="ECO:0007669"/>
    <property type="project" value="InterPro"/>
</dbReference>
<dbReference type="InterPro" id="IPR010065">
    <property type="entry name" value="AA_ABC_transptr_permease_3TM"/>
</dbReference>
<dbReference type="Proteomes" id="UP000001052">
    <property type="component" value="Chromosome"/>
</dbReference>
<dbReference type="HOGENOM" id="CLU_464403_0_0_7"/>
<dbReference type="EMBL" id="CP001734">
    <property type="protein sequence ID" value="ACV69314.1"/>
    <property type="molecule type" value="Genomic_DNA"/>
</dbReference>
<dbReference type="InterPro" id="IPR000515">
    <property type="entry name" value="MetI-like"/>
</dbReference>
<dbReference type="PANTHER" id="PTHR30614">
    <property type="entry name" value="MEMBRANE COMPONENT OF AMINO ACID ABC TRANSPORTER"/>
    <property type="match status" value="1"/>
</dbReference>
<evidence type="ECO:0000259" key="9">
    <source>
        <dbReference type="PROSITE" id="PS50928"/>
    </source>
</evidence>
<dbReference type="PROSITE" id="PS50928">
    <property type="entry name" value="ABC_TM1"/>
    <property type="match status" value="2"/>
</dbReference>
<evidence type="ECO:0000256" key="2">
    <source>
        <dbReference type="ARBA" id="ARBA00010072"/>
    </source>
</evidence>
<dbReference type="NCBIfam" id="TIGR01726">
    <property type="entry name" value="HEQRo_perm_3TM"/>
    <property type="match status" value="2"/>
</dbReference>
<evidence type="ECO:0000256" key="7">
    <source>
        <dbReference type="ARBA" id="ARBA00023136"/>
    </source>
</evidence>
<feature type="transmembrane region" description="Helical" evidence="8">
    <location>
        <begin position="563"/>
        <end position="582"/>
    </location>
</feature>
<keyword evidence="3 8" id="KW-0813">Transport</keyword>
<evidence type="ECO:0000256" key="8">
    <source>
        <dbReference type="RuleBase" id="RU363032"/>
    </source>
</evidence>
<protein>
    <submittedName>
        <fullName evidence="10">Polar amino acid ABC transporter, inner membrane subunit</fullName>
    </submittedName>
</protein>
<keyword evidence="4" id="KW-1003">Cell membrane</keyword>
<feature type="transmembrane region" description="Helical" evidence="8">
    <location>
        <begin position="522"/>
        <end position="543"/>
    </location>
</feature>
<feature type="transmembrane region" description="Helical" evidence="8">
    <location>
        <begin position="65"/>
        <end position="89"/>
    </location>
</feature>
<feature type="transmembrane region" description="Helical" evidence="8">
    <location>
        <begin position="461"/>
        <end position="478"/>
    </location>
</feature>
<dbReference type="SUPFAM" id="SSF161098">
    <property type="entry name" value="MetI-like"/>
    <property type="match status" value="2"/>
</dbReference>
<feature type="domain" description="ABC transmembrane type-1" evidence="9">
    <location>
        <begin position="63"/>
        <end position="260"/>
    </location>
</feature>
<keyword evidence="11" id="KW-1185">Reference proteome</keyword>
<dbReference type="RefSeq" id="WP_015752456.1">
    <property type="nucleotide sequence ID" value="NC_013223.1"/>
</dbReference>
<evidence type="ECO:0000256" key="6">
    <source>
        <dbReference type="ARBA" id="ARBA00022989"/>
    </source>
</evidence>
<gene>
    <name evidence="10" type="ordered locus">Dret_2030</name>
</gene>
<keyword evidence="7 8" id="KW-0472">Membrane</keyword>
<feature type="transmembrane region" description="Helical" evidence="8">
    <location>
        <begin position="246"/>
        <end position="264"/>
    </location>
</feature>